<name>A0A5C5XAG3_9PLAN</name>
<accession>A0A5C5XAG3</accession>
<keyword evidence="3" id="KW-1185">Reference proteome</keyword>
<protein>
    <submittedName>
        <fullName evidence="2">Uncharacterized protein</fullName>
    </submittedName>
</protein>
<proteinExistence type="predicted"/>
<dbReference type="AlphaFoldDB" id="A0A5C5XAG3"/>
<dbReference type="Proteomes" id="UP000316095">
    <property type="component" value="Unassembled WGS sequence"/>
</dbReference>
<gene>
    <name evidence="2" type="ORF">Pan54_04780</name>
</gene>
<reference evidence="2 3" key="1">
    <citation type="submission" date="2019-02" db="EMBL/GenBank/DDBJ databases">
        <title>Deep-cultivation of Planctomycetes and their phenomic and genomic characterization uncovers novel biology.</title>
        <authorList>
            <person name="Wiegand S."/>
            <person name="Jogler M."/>
            <person name="Boedeker C."/>
            <person name="Pinto D."/>
            <person name="Vollmers J."/>
            <person name="Rivas-Marin E."/>
            <person name="Kohn T."/>
            <person name="Peeters S.H."/>
            <person name="Heuer A."/>
            <person name="Rast P."/>
            <person name="Oberbeckmann S."/>
            <person name="Bunk B."/>
            <person name="Jeske O."/>
            <person name="Meyerdierks A."/>
            <person name="Storesund J.E."/>
            <person name="Kallscheuer N."/>
            <person name="Luecker S."/>
            <person name="Lage O.M."/>
            <person name="Pohl T."/>
            <person name="Merkel B.J."/>
            <person name="Hornburger P."/>
            <person name="Mueller R.-W."/>
            <person name="Bruemmer F."/>
            <person name="Labrenz M."/>
            <person name="Spormann A.M."/>
            <person name="Op Den Camp H."/>
            <person name="Overmann J."/>
            <person name="Amann R."/>
            <person name="Jetten M.S.M."/>
            <person name="Mascher T."/>
            <person name="Medema M.H."/>
            <person name="Devos D.P."/>
            <person name="Kaster A.-K."/>
            <person name="Ovreas L."/>
            <person name="Rohde M."/>
            <person name="Galperin M.Y."/>
            <person name="Jogler C."/>
        </authorList>
    </citation>
    <scope>NUCLEOTIDE SEQUENCE [LARGE SCALE GENOMIC DNA]</scope>
    <source>
        <strain evidence="2 3">Pan54</strain>
    </source>
</reference>
<feature type="compositionally biased region" description="Basic residues" evidence="1">
    <location>
        <begin position="14"/>
        <end position="27"/>
    </location>
</feature>
<evidence type="ECO:0000256" key="1">
    <source>
        <dbReference type="SAM" id="MobiDB-lite"/>
    </source>
</evidence>
<comment type="caution">
    <text evidence="2">The sequence shown here is derived from an EMBL/GenBank/DDBJ whole genome shotgun (WGS) entry which is preliminary data.</text>
</comment>
<dbReference type="EMBL" id="SJPG01000001">
    <property type="protein sequence ID" value="TWT59768.1"/>
    <property type="molecule type" value="Genomic_DNA"/>
</dbReference>
<sequence length="79" mass="9357">MKRRTPNKSPLPRRLQRRPRRKRFHRPALKFSPAVLNQEKQLMTRPSIKFDTVLAQFQFPKLATPLKTLFLQEFEAGAV</sequence>
<evidence type="ECO:0000313" key="2">
    <source>
        <dbReference type="EMBL" id="TWT59768.1"/>
    </source>
</evidence>
<organism evidence="2 3">
    <name type="scientific">Rubinisphaera italica</name>
    <dbReference type="NCBI Taxonomy" id="2527969"/>
    <lineage>
        <taxon>Bacteria</taxon>
        <taxon>Pseudomonadati</taxon>
        <taxon>Planctomycetota</taxon>
        <taxon>Planctomycetia</taxon>
        <taxon>Planctomycetales</taxon>
        <taxon>Planctomycetaceae</taxon>
        <taxon>Rubinisphaera</taxon>
    </lineage>
</organism>
<evidence type="ECO:0000313" key="3">
    <source>
        <dbReference type="Proteomes" id="UP000316095"/>
    </source>
</evidence>
<feature type="region of interest" description="Disordered" evidence="1">
    <location>
        <begin position="1"/>
        <end position="27"/>
    </location>
</feature>